<dbReference type="EMBL" id="JAPDRL010000075">
    <property type="protein sequence ID" value="KAJ9659467.1"/>
    <property type="molecule type" value="Genomic_DNA"/>
</dbReference>
<protein>
    <recommendedName>
        <fullName evidence="2">Zinc finger CHCC-type domain-containing protein</fullName>
    </recommendedName>
</protein>
<feature type="compositionally biased region" description="Polar residues" evidence="1">
    <location>
        <begin position="20"/>
        <end position="39"/>
    </location>
</feature>
<evidence type="ECO:0000313" key="3">
    <source>
        <dbReference type="EMBL" id="KAJ9659467.1"/>
    </source>
</evidence>
<proteinExistence type="predicted"/>
<dbReference type="InterPro" id="IPR019401">
    <property type="entry name" value="Znf_CHCC"/>
</dbReference>
<dbReference type="Gene3D" id="2.60.260.40">
    <property type="entry name" value="q5lls5 like domains"/>
    <property type="match status" value="1"/>
</dbReference>
<gene>
    <name evidence="3" type="ORF">H2201_007358</name>
</gene>
<dbReference type="Pfam" id="PF10276">
    <property type="entry name" value="zf-CHCC"/>
    <property type="match status" value="1"/>
</dbReference>
<feature type="region of interest" description="Disordered" evidence="1">
    <location>
        <begin position="19"/>
        <end position="64"/>
    </location>
</feature>
<feature type="compositionally biased region" description="Polar residues" evidence="1">
    <location>
        <begin position="48"/>
        <end position="61"/>
    </location>
</feature>
<accession>A0ABQ9NJ68</accession>
<keyword evidence="4" id="KW-1185">Reference proteome</keyword>
<name>A0ABQ9NJ68_9PEZI</name>
<dbReference type="PANTHER" id="PTHR13156:SF0">
    <property type="entry name" value="NADH DEHYDROGENASE [UBIQUINONE] IRON-SULFUR PROTEIN 6, MITOCHONDRIAL"/>
    <property type="match status" value="1"/>
</dbReference>
<dbReference type="Proteomes" id="UP001172684">
    <property type="component" value="Unassembled WGS sequence"/>
</dbReference>
<comment type="caution">
    <text evidence="3">The sequence shown here is derived from an EMBL/GenBank/DDBJ whole genome shotgun (WGS) entry which is preliminary data.</text>
</comment>
<evidence type="ECO:0000259" key="2">
    <source>
        <dbReference type="Pfam" id="PF10276"/>
    </source>
</evidence>
<evidence type="ECO:0000256" key="1">
    <source>
        <dbReference type="SAM" id="MobiDB-lite"/>
    </source>
</evidence>
<sequence>MLPPTARSRIPALLARQVHYRSTTAPTSTNPNQIPANDPNTDRPPPQNVSATNEMATSSEGSFDKVLQESVEEAEKMRTMQAPNRKGIWSHSQQPRAKAMVGPRFEQTIMADQPRPLAAVELIKKQPVRWTSKRMVSCDGGGGPLGHPRIFINVDKPQICACTYCGVPYANEHHRKTIEAMPSHNRPYPLEPTGQTGEVPIEQNITGKILEQR</sequence>
<organism evidence="3 4">
    <name type="scientific">Coniosporium apollinis</name>
    <dbReference type="NCBI Taxonomy" id="61459"/>
    <lineage>
        <taxon>Eukaryota</taxon>
        <taxon>Fungi</taxon>
        <taxon>Dikarya</taxon>
        <taxon>Ascomycota</taxon>
        <taxon>Pezizomycotina</taxon>
        <taxon>Dothideomycetes</taxon>
        <taxon>Dothideomycetes incertae sedis</taxon>
        <taxon>Coniosporium</taxon>
    </lineage>
</organism>
<feature type="domain" description="Zinc finger CHCC-type" evidence="2">
    <location>
        <begin position="134"/>
        <end position="169"/>
    </location>
</feature>
<reference evidence="3" key="1">
    <citation type="submission" date="2022-10" db="EMBL/GenBank/DDBJ databases">
        <title>Culturing micro-colonial fungi from biological soil crusts in the Mojave desert and describing Neophaeococcomyces mojavensis, and introducing the new genera and species Taxawa tesnikishii.</title>
        <authorList>
            <person name="Kurbessoian T."/>
            <person name="Stajich J.E."/>
        </authorList>
    </citation>
    <scope>NUCLEOTIDE SEQUENCE</scope>
    <source>
        <strain evidence="3">TK_1</strain>
    </source>
</reference>
<evidence type="ECO:0000313" key="4">
    <source>
        <dbReference type="Proteomes" id="UP001172684"/>
    </source>
</evidence>
<dbReference type="PANTHER" id="PTHR13156">
    <property type="entry name" value="NADH-UBIQUINONE OXIDOREDUCTASE 13 KD-A SUBUNIT"/>
    <property type="match status" value="1"/>
</dbReference>